<dbReference type="EMBL" id="JADGKB010000002">
    <property type="protein sequence ID" value="KAJ3262302.1"/>
    <property type="molecule type" value="Genomic_DNA"/>
</dbReference>
<evidence type="ECO:0000256" key="6">
    <source>
        <dbReference type="ARBA" id="ARBA00022884"/>
    </source>
</evidence>
<keyword evidence="6 9" id="KW-0694">RNA-binding</keyword>
<evidence type="ECO:0000256" key="5">
    <source>
        <dbReference type="ARBA" id="ARBA00022694"/>
    </source>
</evidence>
<evidence type="ECO:0000256" key="3">
    <source>
        <dbReference type="ARBA" id="ARBA00022679"/>
    </source>
</evidence>
<dbReference type="GO" id="GO:0000049">
    <property type="term" value="F:tRNA binding"/>
    <property type="evidence" value="ECO:0007669"/>
    <property type="project" value="UniProtKB-UniRule"/>
</dbReference>
<evidence type="ECO:0000256" key="8">
    <source>
        <dbReference type="ARBA" id="ARBA00051897"/>
    </source>
</evidence>
<gene>
    <name evidence="10" type="primary">TRMT1</name>
    <name evidence="10" type="ORF">HK103_002716</name>
</gene>
<keyword evidence="5 9" id="KW-0819">tRNA processing</keyword>
<dbReference type="PANTHER" id="PTHR10631:SF3">
    <property type="entry name" value="TRNA (GUANINE(26)-N(2))-DIMETHYLTRANSFERASE"/>
    <property type="match status" value="1"/>
</dbReference>
<sequence>MGKEEIPKWLILNEDGTKSVKEGSAEIIFDDQVFYNPIQEFNRDMSIAAIKIWSQIYLKEKLEKKNKKQELNPDIYNVPKEDFKPFMTEKQLKKRDLQINSMLESAKTSEYKPVNVEHSDFDEYGLTIMEALSASGLRSVRYAKEIPKVSKILTNDLSKDAVKSIERNAKHNKVDGIVQPNHGDACKVLYTGPEYDVIDLDPYGSAAPFLDSAVQAVADGGLLCVTCTDLAVLAGSQPESCWAKYGGMNIPQAPYTHELALRILLHSIQSIASRYKKAIVPLISCHIDYYVRVFVRVYNSAQLMKQSSSKTSMIYHCQQCKSFETQTIGKYMETDKGPKFGPSALEINSTCQHCSHKMHIAGPFYSHPIHDKEFVSRMLGHIATNQSRYGTWERMAGMVMVISEELPNPLYYVLPRMCGVMKCVSPSLTTFISGLLSTGYKVSQSHAMVQAIKTDAPSHVVWDVIRQWCKENPQKGEISETSPAKIIMSKQITSEVSFETRKDAVAPSSKFNLVRFQENPTANWGPKVQIINS</sequence>
<evidence type="ECO:0000256" key="7">
    <source>
        <dbReference type="ARBA" id="ARBA00039099"/>
    </source>
</evidence>
<dbReference type="GO" id="GO:0160104">
    <property type="term" value="F:tRNA (guanine(26)-N2)-dimethyltransferase activity"/>
    <property type="evidence" value="ECO:0007669"/>
    <property type="project" value="UniProtKB-UniRule"/>
</dbReference>
<dbReference type="FunFam" id="3.30.56.70:FF:000001">
    <property type="entry name" value="tRNA (guanine(26)-N(2))-dimethyltransferase"/>
    <property type="match status" value="1"/>
</dbReference>
<dbReference type="Pfam" id="PF02005">
    <property type="entry name" value="TRM"/>
    <property type="match status" value="1"/>
</dbReference>
<keyword evidence="3 9" id="KW-0808">Transferase</keyword>
<proteinExistence type="inferred from homology"/>
<evidence type="ECO:0000256" key="4">
    <source>
        <dbReference type="ARBA" id="ARBA00022691"/>
    </source>
</evidence>
<evidence type="ECO:0000256" key="9">
    <source>
        <dbReference type="PROSITE-ProRule" id="PRU00958"/>
    </source>
</evidence>
<comment type="similarity">
    <text evidence="9">Belongs to the class I-like SAM-binding methyltransferase superfamily. Trm1 family.</text>
</comment>
<accession>A0AAD5YB92</accession>
<dbReference type="AlphaFoldDB" id="A0AAD5YB92"/>
<protein>
    <recommendedName>
        <fullName evidence="7 9">tRNA (guanine(26)-N(2))-dimethyltransferase</fullName>
        <ecNumber evidence="7 9">2.1.1.216</ecNumber>
    </recommendedName>
</protein>
<dbReference type="Gene3D" id="3.40.50.150">
    <property type="entry name" value="Vaccinia Virus protein VP39"/>
    <property type="match status" value="1"/>
</dbReference>
<dbReference type="Gene3D" id="3.30.56.70">
    <property type="entry name" value="N2,N2-dimethylguanosine tRNA methyltransferase, C-terminal domain"/>
    <property type="match status" value="1"/>
</dbReference>
<dbReference type="InterPro" id="IPR042296">
    <property type="entry name" value="tRNA_met_Trm1_C"/>
</dbReference>
<evidence type="ECO:0000256" key="1">
    <source>
        <dbReference type="ARBA" id="ARBA00022555"/>
    </source>
</evidence>
<name>A0AAD5YB92_9FUNG</name>
<dbReference type="EC" id="2.1.1.216" evidence="7 9"/>
<dbReference type="InterPro" id="IPR029063">
    <property type="entry name" value="SAM-dependent_MTases_sf"/>
</dbReference>
<dbReference type="PANTHER" id="PTHR10631">
    <property type="entry name" value="N 2 ,N 2 -DIMETHYLGUANOSINE TRNA METHYLTRANSFERASE"/>
    <property type="match status" value="1"/>
</dbReference>
<keyword evidence="4 9" id="KW-0949">S-adenosyl-L-methionine</keyword>
<dbReference type="NCBIfam" id="TIGR00308">
    <property type="entry name" value="TRM1"/>
    <property type="match status" value="1"/>
</dbReference>
<dbReference type="InterPro" id="IPR002905">
    <property type="entry name" value="Trm1"/>
</dbReference>
<keyword evidence="1 9" id="KW-0820">tRNA-binding</keyword>
<dbReference type="SUPFAM" id="SSF53335">
    <property type="entry name" value="S-adenosyl-L-methionine-dependent methyltransferases"/>
    <property type="match status" value="1"/>
</dbReference>
<dbReference type="Proteomes" id="UP001210925">
    <property type="component" value="Unassembled WGS sequence"/>
</dbReference>
<keyword evidence="11" id="KW-1185">Reference proteome</keyword>
<comment type="catalytic activity">
    <reaction evidence="8 9">
        <text>guanosine(26) in tRNA + 2 S-adenosyl-L-methionine = N(2)-dimethylguanosine(26) in tRNA + 2 S-adenosyl-L-homocysteine + 2 H(+)</text>
        <dbReference type="Rhea" id="RHEA:43140"/>
        <dbReference type="Rhea" id="RHEA-COMP:10359"/>
        <dbReference type="Rhea" id="RHEA-COMP:10360"/>
        <dbReference type="ChEBI" id="CHEBI:15378"/>
        <dbReference type="ChEBI" id="CHEBI:57856"/>
        <dbReference type="ChEBI" id="CHEBI:59789"/>
        <dbReference type="ChEBI" id="CHEBI:74269"/>
        <dbReference type="ChEBI" id="CHEBI:74513"/>
        <dbReference type="EC" id="2.1.1.216"/>
    </reaction>
</comment>
<dbReference type="GO" id="GO:0002940">
    <property type="term" value="P:tRNA N2-guanine methylation"/>
    <property type="evidence" value="ECO:0007669"/>
    <property type="project" value="TreeGrafter"/>
</dbReference>
<comment type="caution">
    <text evidence="10">The sequence shown here is derived from an EMBL/GenBank/DDBJ whole genome shotgun (WGS) entry which is preliminary data.</text>
</comment>
<evidence type="ECO:0000313" key="10">
    <source>
        <dbReference type="EMBL" id="KAJ3262302.1"/>
    </source>
</evidence>
<evidence type="ECO:0000256" key="2">
    <source>
        <dbReference type="ARBA" id="ARBA00022603"/>
    </source>
</evidence>
<reference evidence="10" key="1">
    <citation type="submission" date="2020-05" db="EMBL/GenBank/DDBJ databases">
        <title>Phylogenomic resolution of chytrid fungi.</title>
        <authorList>
            <person name="Stajich J.E."/>
            <person name="Amses K."/>
            <person name="Simmons R."/>
            <person name="Seto K."/>
            <person name="Myers J."/>
            <person name="Bonds A."/>
            <person name="Quandt C.A."/>
            <person name="Barry K."/>
            <person name="Liu P."/>
            <person name="Grigoriev I."/>
            <person name="Longcore J.E."/>
            <person name="James T.Y."/>
        </authorList>
    </citation>
    <scope>NUCLEOTIDE SEQUENCE</scope>
    <source>
        <strain evidence="10">PLAUS21</strain>
    </source>
</reference>
<evidence type="ECO:0000313" key="11">
    <source>
        <dbReference type="Proteomes" id="UP001210925"/>
    </source>
</evidence>
<keyword evidence="2 9" id="KW-0489">Methyltransferase</keyword>
<dbReference type="GO" id="GO:0005634">
    <property type="term" value="C:nucleus"/>
    <property type="evidence" value="ECO:0007669"/>
    <property type="project" value="TreeGrafter"/>
</dbReference>
<dbReference type="PROSITE" id="PS51626">
    <property type="entry name" value="SAM_MT_TRM1"/>
    <property type="match status" value="1"/>
</dbReference>
<organism evidence="10 11">
    <name type="scientific">Boothiomyces macroporosus</name>
    <dbReference type="NCBI Taxonomy" id="261099"/>
    <lineage>
        <taxon>Eukaryota</taxon>
        <taxon>Fungi</taxon>
        <taxon>Fungi incertae sedis</taxon>
        <taxon>Chytridiomycota</taxon>
        <taxon>Chytridiomycota incertae sedis</taxon>
        <taxon>Chytridiomycetes</taxon>
        <taxon>Rhizophydiales</taxon>
        <taxon>Terramycetaceae</taxon>
        <taxon>Boothiomyces</taxon>
    </lineage>
</organism>